<gene>
    <name evidence="1" type="ORF">FAM18157_01431</name>
</gene>
<dbReference type="Proteomes" id="UP000284716">
    <property type="component" value="Unassembled WGS sequence"/>
</dbReference>
<proteinExistence type="predicted"/>
<sequence>MTLETKRDVFERVLTEWYDLIFKVGGQGNEAYGYCEFDVTLSKYEKDYDAALPDDLPVIPKDVSEYIKECKHRNVTLANTLCMEMRPESVRGWMAFKDGEIANGFDDAGYHRKQEIMAKAWVLGVWRVEETGEIVEMEEEK</sequence>
<dbReference type="AlphaFoldDB" id="A0A422M3C0"/>
<reference evidence="1 2" key="1">
    <citation type="journal article" date="2018" name="Front. Microbiol.">
        <title>Conversion of Methionine to Cysteine in Lactobacillus paracasei Depends on the Highly Mobile cysK-ctl-cysE Gene Cluster.</title>
        <authorList>
            <person name="Wuthrich D."/>
            <person name="Irmler S."/>
            <person name="Berthoud H."/>
            <person name="Guggenbuhl B."/>
            <person name="Eugster E."/>
            <person name="Bruggmann R."/>
        </authorList>
    </citation>
    <scope>NUCLEOTIDE SEQUENCE [LARGE SCALE GENOMIC DNA]</scope>
    <source>
        <strain evidence="1 2">FAM18157</strain>
    </source>
</reference>
<evidence type="ECO:0000313" key="2">
    <source>
        <dbReference type="Proteomes" id="UP000284716"/>
    </source>
</evidence>
<name>A0A422M3C0_LACPA</name>
<comment type="caution">
    <text evidence="1">The sequence shown here is derived from an EMBL/GenBank/DDBJ whole genome shotgun (WGS) entry which is preliminary data.</text>
</comment>
<dbReference type="RefSeq" id="WP_123031931.1">
    <property type="nucleotide sequence ID" value="NZ_LKFS01000054.1"/>
</dbReference>
<evidence type="ECO:0000313" key="1">
    <source>
        <dbReference type="EMBL" id="RND81507.1"/>
    </source>
</evidence>
<dbReference type="EMBL" id="LKFS01000054">
    <property type="protein sequence ID" value="RND81507.1"/>
    <property type="molecule type" value="Genomic_DNA"/>
</dbReference>
<evidence type="ECO:0008006" key="3">
    <source>
        <dbReference type="Google" id="ProtNLM"/>
    </source>
</evidence>
<accession>A0A422M3C0</accession>
<organism evidence="1 2">
    <name type="scientific">Lacticaseibacillus paracasei</name>
    <name type="common">Lactobacillus paracasei</name>
    <dbReference type="NCBI Taxonomy" id="1597"/>
    <lineage>
        <taxon>Bacteria</taxon>
        <taxon>Bacillati</taxon>
        <taxon>Bacillota</taxon>
        <taxon>Bacilli</taxon>
        <taxon>Lactobacillales</taxon>
        <taxon>Lactobacillaceae</taxon>
        <taxon>Lacticaseibacillus</taxon>
    </lineage>
</organism>
<protein>
    <recommendedName>
        <fullName evidence="3">Phage protein</fullName>
    </recommendedName>
</protein>